<proteinExistence type="predicted"/>
<name>A0A7Z7IY57_XANCH</name>
<reference evidence="2 3" key="1">
    <citation type="submission" date="2017-10" db="EMBL/GenBank/DDBJ databases">
        <authorList>
            <person name="Regsiter A."/>
            <person name="William W."/>
        </authorList>
    </citation>
    <scope>NUCLEOTIDE SEQUENCE [LARGE SCALE GENOMIC DNA]</scope>
    <source>
        <strain evidence="2 3">CFBP6991</strain>
    </source>
</reference>
<dbReference type="Proteomes" id="UP000234345">
    <property type="component" value="Unassembled WGS sequence"/>
</dbReference>
<accession>A0A7Z7IY57</accession>
<evidence type="ECO:0008006" key="4">
    <source>
        <dbReference type="Google" id="ProtNLM"/>
    </source>
</evidence>
<evidence type="ECO:0000256" key="1">
    <source>
        <dbReference type="SAM" id="SignalP"/>
    </source>
</evidence>
<organism evidence="2 3">
    <name type="scientific">Xanthomonas campestris pv. phaseoli</name>
    <dbReference type="NCBI Taxonomy" id="317013"/>
    <lineage>
        <taxon>Bacteria</taxon>
        <taxon>Pseudomonadati</taxon>
        <taxon>Pseudomonadota</taxon>
        <taxon>Gammaproteobacteria</taxon>
        <taxon>Lysobacterales</taxon>
        <taxon>Lysobacteraceae</taxon>
        <taxon>Xanthomonas</taxon>
    </lineage>
</organism>
<dbReference type="RefSeq" id="WP_099866685.1">
    <property type="nucleotide sequence ID" value="NZ_OCZC01000056.1"/>
</dbReference>
<dbReference type="EMBL" id="OCZC01000056">
    <property type="protein sequence ID" value="SOO23781.1"/>
    <property type="molecule type" value="Genomic_DNA"/>
</dbReference>
<protein>
    <recommendedName>
        <fullName evidence="4">Secreted protein</fullName>
    </recommendedName>
</protein>
<evidence type="ECO:0000313" key="3">
    <source>
        <dbReference type="Proteomes" id="UP000234345"/>
    </source>
</evidence>
<feature type="signal peptide" evidence="1">
    <location>
        <begin position="1"/>
        <end position="21"/>
    </location>
</feature>
<keyword evidence="1" id="KW-0732">Signal</keyword>
<feature type="chain" id="PRO_5031051409" description="Secreted protein" evidence="1">
    <location>
        <begin position="22"/>
        <end position="288"/>
    </location>
</feature>
<dbReference type="AlphaFoldDB" id="A0A7Z7IY57"/>
<evidence type="ECO:0000313" key="2">
    <source>
        <dbReference type="EMBL" id="SOO23781.1"/>
    </source>
</evidence>
<comment type="caution">
    <text evidence="2">The sequence shown here is derived from an EMBL/GenBank/DDBJ whole genome shotgun (WGS) entry which is preliminary data.</text>
</comment>
<gene>
    <name evidence="2" type="ORF">XFF6991_30101</name>
</gene>
<sequence>MNRTWIAIALAALLVAQEGHAQVSTQEQADGSRRVRIDVGGALRKALGGRDSQQVAAPGQSAPGPQFGAGVVSLVPVRTPLGPRYLDGRFDYACAVRLLYSAKTGQAMDAQSRDDCRNHYLLDQAKLKQAGRPYDRAAPAFHTTENVGQQTRYWESLADSTIAALRSAERFGTEFQSFAYVDPATGRLNITPMLPTDGASDAAITLLPKQLPISLDDPAAEARLKAEAVPDGGRFRQAGQVRCTLSLEHHQSRDNGPWKAERATVRHSEYVRYEVQMTVAATGCTVAS</sequence>